<sequence>MQLNPLSATQRGMPASWLISYLRDHGIDRAEICRAVDVDETSLISNSGIMRTPLYLQVFNWASKRLENAVLGVDIAESINEREFGILGHLVLNGSSLRESFKFLERYHCIFSPDFEYKFTYEGGRAQCHYAEADIPGADSTQDINFGLSLITRAIRERAGQSWKPIRVCFTYPQPDDASRHSKHFGDMICFDQAINLLEYEDEVVDIPSTNADANLLPILLAQANKLLDEQQIKTDIVKQVRLQVTTSIGYRPVTSETTARRLNMSVRQLQRQLEARHTSFRQIKDETLVRIAKDALASSELSITEIAMKLSYSETSAFDRMFKKKVGVSPLQYRKQNTL</sequence>
<keyword evidence="3" id="KW-0804">Transcription</keyword>
<dbReference type="SMART" id="SM00342">
    <property type="entry name" value="HTH_ARAC"/>
    <property type="match status" value="1"/>
</dbReference>
<evidence type="ECO:0000256" key="1">
    <source>
        <dbReference type="ARBA" id="ARBA00023015"/>
    </source>
</evidence>
<organism evidence="5 6">
    <name type="scientific">Candidatus Paraluminiphilus aquimaris</name>
    <dbReference type="NCBI Taxonomy" id="2518994"/>
    <lineage>
        <taxon>Bacteria</taxon>
        <taxon>Pseudomonadati</taxon>
        <taxon>Pseudomonadota</taxon>
        <taxon>Gammaproteobacteria</taxon>
        <taxon>Cellvibrionales</taxon>
        <taxon>Halieaceae</taxon>
        <taxon>Candidatus Paraluminiphilus</taxon>
    </lineage>
</organism>
<keyword evidence="1" id="KW-0805">Transcription regulation</keyword>
<dbReference type="SUPFAM" id="SSF46689">
    <property type="entry name" value="Homeodomain-like"/>
    <property type="match status" value="1"/>
</dbReference>
<feature type="domain" description="HTH araC/xylS-type" evidence="4">
    <location>
        <begin position="239"/>
        <end position="337"/>
    </location>
</feature>
<gene>
    <name evidence="5" type="ORF">E0F26_12355</name>
</gene>
<dbReference type="PRINTS" id="PR00032">
    <property type="entry name" value="HTHARAC"/>
</dbReference>
<accession>A0ABY6Q8W4</accession>
<dbReference type="PANTHER" id="PTHR47894:SF1">
    <property type="entry name" value="HTH-TYPE TRANSCRIPTIONAL REGULATOR VQSM"/>
    <property type="match status" value="1"/>
</dbReference>
<name>A0ABY6Q8W4_9GAMM</name>
<dbReference type="PROSITE" id="PS01124">
    <property type="entry name" value="HTH_ARAC_FAMILY_2"/>
    <property type="match status" value="1"/>
</dbReference>
<keyword evidence="2" id="KW-0238">DNA-binding</keyword>
<reference evidence="5 6" key="1">
    <citation type="submission" date="2019-02" db="EMBL/GenBank/DDBJ databases">
        <title>Halieaceae_genomes.</title>
        <authorList>
            <person name="Li S.-H."/>
        </authorList>
    </citation>
    <scope>NUCLEOTIDE SEQUENCE [LARGE SCALE GENOMIC DNA]</scope>
    <source>
        <strain evidence="5 6">JH123</strain>
    </source>
</reference>
<evidence type="ECO:0000313" key="6">
    <source>
        <dbReference type="Proteomes" id="UP001317963"/>
    </source>
</evidence>
<dbReference type="InterPro" id="IPR032687">
    <property type="entry name" value="AraC-type_N"/>
</dbReference>
<proteinExistence type="predicted"/>
<dbReference type="InterPro" id="IPR009057">
    <property type="entry name" value="Homeodomain-like_sf"/>
</dbReference>
<dbReference type="Proteomes" id="UP001317963">
    <property type="component" value="Chromosome"/>
</dbReference>
<evidence type="ECO:0000256" key="3">
    <source>
        <dbReference type="ARBA" id="ARBA00023163"/>
    </source>
</evidence>
<evidence type="ECO:0000256" key="2">
    <source>
        <dbReference type="ARBA" id="ARBA00023125"/>
    </source>
</evidence>
<evidence type="ECO:0000313" key="5">
    <source>
        <dbReference type="EMBL" id="UZP75480.1"/>
    </source>
</evidence>
<evidence type="ECO:0000259" key="4">
    <source>
        <dbReference type="PROSITE" id="PS01124"/>
    </source>
</evidence>
<dbReference type="InterPro" id="IPR020449">
    <property type="entry name" value="Tscrpt_reg_AraC-type_HTH"/>
</dbReference>
<dbReference type="RefSeq" id="WP_279241965.1">
    <property type="nucleotide sequence ID" value="NZ_CP036501.1"/>
</dbReference>
<keyword evidence="6" id="KW-1185">Reference proteome</keyword>
<protein>
    <submittedName>
        <fullName evidence="5">AraC family transcriptional regulator</fullName>
    </submittedName>
</protein>
<dbReference type="InterPro" id="IPR018060">
    <property type="entry name" value="HTH_AraC"/>
</dbReference>
<dbReference type="Pfam" id="PF12625">
    <property type="entry name" value="Arabinose_bd"/>
    <property type="match status" value="1"/>
</dbReference>
<dbReference type="Pfam" id="PF12833">
    <property type="entry name" value="HTH_18"/>
    <property type="match status" value="1"/>
</dbReference>
<dbReference type="Gene3D" id="1.10.10.60">
    <property type="entry name" value="Homeodomain-like"/>
    <property type="match status" value="1"/>
</dbReference>
<dbReference type="EMBL" id="CP036501">
    <property type="protein sequence ID" value="UZP75480.1"/>
    <property type="molecule type" value="Genomic_DNA"/>
</dbReference>
<dbReference type="PANTHER" id="PTHR47894">
    <property type="entry name" value="HTH-TYPE TRANSCRIPTIONAL REGULATOR GADX"/>
    <property type="match status" value="1"/>
</dbReference>